<comment type="similarity">
    <text evidence="2">Belongs to the bHLH protein family.</text>
</comment>
<dbReference type="InterPro" id="IPR011598">
    <property type="entry name" value="bHLH_dom"/>
</dbReference>
<keyword evidence="3" id="KW-0805">Transcription regulation</keyword>
<reference evidence="8 9" key="1">
    <citation type="submission" date="2019-11" db="EMBL/GenBank/DDBJ databases">
        <title>Whole genome sequence of Oryza granulata.</title>
        <authorList>
            <person name="Li W."/>
        </authorList>
    </citation>
    <scope>NUCLEOTIDE SEQUENCE [LARGE SCALE GENOMIC DNA]</scope>
    <source>
        <strain evidence="9">cv. Menghai</strain>
        <tissue evidence="8">Leaf</tissue>
    </source>
</reference>
<evidence type="ECO:0000256" key="5">
    <source>
        <dbReference type="ARBA" id="ARBA00023242"/>
    </source>
</evidence>
<organism evidence="8 9">
    <name type="scientific">Oryza meyeriana var. granulata</name>
    <dbReference type="NCBI Taxonomy" id="110450"/>
    <lineage>
        <taxon>Eukaryota</taxon>
        <taxon>Viridiplantae</taxon>
        <taxon>Streptophyta</taxon>
        <taxon>Embryophyta</taxon>
        <taxon>Tracheophyta</taxon>
        <taxon>Spermatophyta</taxon>
        <taxon>Magnoliopsida</taxon>
        <taxon>Liliopsida</taxon>
        <taxon>Poales</taxon>
        <taxon>Poaceae</taxon>
        <taxon>BOP clade</taxon>
        <taxon>Oryzoideae</taxon>
        <taxon>Oryzeae</taxon>
        <taxon>Oryzinae</taxon>
        <taxon>Oryza</taxon>
        <taxon>Oryza meyeriana</taxon>
    </lineage>
</organism>
<dbReference type="SUPFAM" id="SSF47459">
    <property type="entry name" value="HLH, helix-loop-helix DNA-binding domain"/>
    <property type="match status" value="1"/>
</dbReference>
<keyword evidence="5" id="KW-0539">Nucleus</keyword>
<comment type="subcellular location">
    <subcellularLocation>
        <location evidence="1">Nucleus</location>
    </subcellularLocation>
</comment>
<sequence>MNEKDTTDLEKSEATEHSQTLSFHGAMFLPESQIGSSANALTDMANPFPIPPGLWNPPSHNIVSGETSFSSLLGMLSASLPPFAANSGFVDSAAGFPCYNGGNLGAMINHSFPSTQPLGDFQNGIEPCSEIEAIESEGCKNVSLTGEKQQGDAEMTHAVDSSSKELSKPECVGGAGRDEGTRVSCSKKRKRSIQHGGVKHVEGGEQLATMAAAQKNENDEKYEPKRSSVAPGKSSRKQAKDNAGSPKEEYIHVRARRGQATNSHSLAERVRREKISERMKYLQDLVPGCSKVTGKAVMLDEIINYVQSLQRQVEFLSMKLASVNPTLDLNIESILSKDIFQSRGTTASLAFGFFPDIIPPRLHPPKYTQIGIPSTMHSSDAFGRVIHAPLGTNSAFKEPKHQMPHNLNGEFQDVIEMPFTDDHHGSNDQP</sequence>
<keyword evidence="4" id="KW-0804">Transcription</keyword>
<keyword evidence="9" id="KW-1185">Reference proteome</keyword>
<dbReference type="InterPro" id="IPR024097">
    <property type="entry name" value="bHLH_ZIP_TF"/>
</dbReference>
<comment type="caution">
    <text evidence="8">The sequence shown here is derived from an EMBL/GenBank/DDBJ whole genome shotgun (WGS) entry which is preliminary data.</text>
</comment>
<dbReference type="Proteomes" id="UP000479710">
    <property type="component" value="Unassembled WGS sequence"/>
</dbReference>
<evidence type="ECO:0000256" key="2">
    <source>
        <dbReference type="ARBA" id="ARBA00005510"/>
    </source>
</evidence>
<evidence type="ECO:0000313" key="9">
    <source>
        <dbReference type="Proteomes" id="UP000479710"/>
    </source>
</evidence>
<dbReference type="Gene3D" id="4.10.280.10">
    <property type="entry name" value="Helix-loop-helix DNA-binding domain"/>
    <property type="match status" value="1"/>
</dbReference>
<evidence type="ECO:0000256" key="4">
    <source>
        <dbReference type="ARBA" id="ARBA00023163"/>
    </source>
</evidence>
<dbReference type="PANTHER" id="PTHR12565">
    <property type="entry name" value="STEROL REGULATORY ELEMENT-BINDING PROTEIN"/>
    <property type="match status" value="1"/>
</dbReference>
<dbReference type="Pfam" id="PF00010">
    <property type="entry name" value="HLH"/>
    <property type="match status" value="1"/>
</dbReference>
<dbReference type="PROSITE" id="PS50888">
    <property type="entry name" value="BHLH"/>
    <property type="match status" value="1"/>
</dbReference>
<dbReference type="OrthoDB" id="1923196at2759"/>
<dbReference type="FunFam" id="4.10.280.10:FF:000002">
    <property type="entry name" value="Basic helix-loop-helix transcription factor"/>
    <property type="match status" value="1"/>
</dbReference>
<evidence type="ECO:0000256" key="3">
    <source>
        <dbReference type="ARBA" id="ARBA00023015"/>
    </source>
</evidence>
<protein>
    <recommendedName>
        <fullName evidence="7">BHLH domain-containing protein</fullName>
    </recommendedName>
</protein>
<dbReference type="PANTHER" id="PTHR12565:SF432">
    <property type="entry name" value="OS06G0275600 PROTEIN"/>
    <property type="match status" value="1"/>
</dbReference>
<feature type="domain" description="BHLH" evidence="7">
    <location>
        <begin position="259"/>
        <end position="309"/>
    </location>
</feature>
<feature type="region of interest" description="Disordered" evidence="6">
    <location>
        <begin position="146"/>
        <end position="248"/>
    </location>
</feature>
<dbReference type="GO" id="GO:0005634">
    <property type="term" value="C:nucleus"/>
    <property type="evidence" value="ECO:0007669"/>
    <property type="project" value="UniProtKB-SubCell"/>
</dbReference>
<accession>A0A6G1CVL2</accession>
<dbReference type="CDD" id="cd18919">
    <property type="entry name" value="bHLH_AtBPE_like"/>
    <property type="match status" value="1"/>
</dbReference>
<proteinExistence type="inferred from homology"/>
<dbReference type="GO" id="GO:0003700">
    <property type="term" value="F:DNA-binding transcription factor activity"/>
    <property type="evidence" value="ECO:0007669"/>
    <property type="project" value="TreeGrafter"/>
</dbReference>
<evidence type="ECO:0000256" key="1">
    <source>
        <dbReference type="ARBA" id="ARBA00004123"/>
    </source>
</evidence>
<dbReference type="AlphaFoldDB" id="A0A6G1CVL2"/>
<dbReference type="InterPro" id="IPR036638">
    <property type="entry name" value="HLH_DNA-bd_sf"/>
</dbReference>
<dbReference type="SMART" id="SM00353">
    <property type="entry name" value="HLH"/>
    <property type="match status" value="1"/>
</dbReference>
<dbReference type="EMBL" id="SPHZ02000008">
    <property type="protein sequence ID" value="KAF0904132.1"/>
    <property type="molecule type" value="Genomic_DNA"/>
</dbReference>
<dbReference type="EMBL" id="SPHZ02000008">
    <property type="protein sequence ID" value="KAF0904133.1"/>
    <property type="molecule type" value="Genomic_DNA"/>
</dbReference>
<evidence type="ECO:0000313" key="8">
    <source>
        <dbReference type="EMBL" id="KAF0904132.1"/>
    </source>
</evidence>
<gene>
    <name evidence="8" type="ORF">E2562_032405</name>
</gene>
<name>A0A6G1CVL2_9ORYZ</name>
<feature type="compositionally biased region" description="Basic and acidic residues" evidence="6">
    <location>
        <begin position="149"/>
        <end position="168"/>
    </location>
</feature>
<dbReference type="GO" id="GO:0046983">
    <property type="term" value="F:protein dimerization activity"/>
    <property type="evidence" value="ECO:0007669"/>
    <property type="project" value="InterPro"/>
</dbReference>
<evidence type="ECO:0000256" key="6">
    <source>
        <dbReference type="SAM" id="MobiDB-lite"/>
    </source>
</evidence>
<evidence type="ECO:0000259" key="7">
    <source>
        <dbReference type="PROSITE" id="PS50888"/>
    </source>
</evidence>
<feature type="compositionally biased region" description="Basic and acidic residues" evidence="6">
    <location>
        <begin position="216"/>
        <end position="226"/>
    </location>
</feature>